<evidence type="ECO:0000256" key="1">
    <source>
        <dbReference type="ARBA" id="ARBA00022741"/>
    </source>
</evidence>
<dbReference type="GO" id="GO:0005524">
    <property type="term" value="F:ATP binding"/>
    <property type="evidence" value="ECO:0007669"/>
    <property type="project" value="UniProtKB-KW"/>
</dbReference>
<dbReference type="OrthoDB" id="190810at2"/>
<dbReference type="InterPro" id="IPR011990">
    <property type="entry name" value="TPR-like_helical_dom_sf"/>
</dbReference>
<organism evidence="6 7">
    <name type="scientific">Deinococcus radiopugnans ATCC 19172</name>
    <dbReference type="NCBI Taxonomy" id="585398"/>
    <lineage>
        <taxon>Bacteria</taxon>
        <taxon>Thermotogati</taxon>
        <taxon>Deinococcota</taxon>
        <taxon>Deinococci</taxon>
        <taxon>Deinococcales</taxon>
        <taxon>Deinococcaceae</taxon>
        <taxon>Deinococcus</taxon>
    </lineage>
</organism>
<dbReference type="SUPFAM" id="SSF52540">
    <property type="entry name" value="P-loop containing nucleoside triphosphate hydrolases"/>
    <property type="match status" value="1"/>
</dbReference>
<dbReference type="Proteomes" id="UP000629870">
    <property type="component" value="Unassembled WGS sequence"/>
</dbReference>
<evidence type="ECO:0000313" key="7">
    <source>
        <dbReference type="Proteomes" id="UP000313988"/>
    </source>
</evidence>
<dbReference type="SUPFAM" id="SSF46894">
    <property type="entry name" value="C-terminal effector domain of the bipartite response regulators"/>
    <property type="match status" value="1"/>
</dbReference>
<evidence type="ECO:0000259" key="3">
    <source>
        <dbReference type="SMART" id="SM00382"/>
    </source>
</evidence>
<dbReference type="InterPro" id="IPR027417">
    <property type="entry name" value="P-loop_NTPase"/>
</dbReference>
<dbReference type="InterPro" id="IPR016032">
    <property type="entry name" value="Sig_transdc_resp-reg_C-effctor"/>
</dbReference>
<keyword evidence="5" id="KW-0238">DNA-binding</keyword>
<dbReference type="SMART" id="SM01043">
    <property type="entry name" value="BTAD"/>
    <property type="match status" value="1"/>
</dbReference>
<evidence type="ECO:0000259" key="4">
    <source>
        <dbReference type="SMART" id="SM01043"/>
    </source>
</evidence>
<dbReference type="Gene3D" id="3.40.50.300">
    <property type="entry name" value="P-loop containing nucleotide triphosphate hydrolases"/>
    <property type="match status" value="1"/>
</dbReference>
<dbReference type="GO" id="GO:0006355">
    <property type="term" value="P:regulation of DNA-templated transcription"/>
    <property type="evidence" value="ECO:0007669"/>
    <property type="project" value="InterPro"/>
</dbReference>
<dbReference type="InterPro" id="IPR036388">
    <property type="entry name" value="WH-like_DNA-bd_sf"/>
</dbReference>
<dbReference type="GO" id="GO:0004016">
    <property type="term" value="F:adenylate cyclase activity"/>
    <property type="evidence" value="ECO:0007669"/>
    <property type="project" value="TreeGrafter"/>
</dbReference>
<dbReference type="GO" id="GO:0005737">
    <property type="term" value="C:cytoplasm"/>
    <property type="evidence" value="ECO:0007669"/>
    <property type="project" value="TreeGrafter"/>
</dbReference>
<keyword evidence="1" id="KW-0547">Nucleotide-binding</keyword>
<dbReference type="SMART" id="SM00382">
    <property type="entry name" value="AAA"/>
    <property type="match status" value="1"/>
</dbReference>
<dbReference type="InterPro" id="IPR041664">
    <property type="entry name" value="AAA_16"/>
</dbReference>
<evidence type="ECO:0000313" key="6">
    <source>
        <dbReference type="EMBL" id="TNM71459.1"/>
    </source>
</evidence>
<evidence type="ECO:0000313" key="8">
    <source>
        <dbReference type="Proteomes" id="UP000629870"/>
    </source>
</evidence>
<dbReference type="AlphaFoldDB" id="A0A5C4Y6G7"/>
<dbReference type="Proteomes" id="UP000313988">
    <property type="component" value="Unassembled WGS sequence"/>
</dbReference>
<evidence type="ECO:0000313" key="5">
    <source>
        <dbReference type="EMBL" id="MBB6017736.1"/>
    </source>
</evidence>
<keyword evidence="2" id="KW-0067">ATP-binding</keyword>
<comment type="caution">
    <text evidence="6">The sequence shown here is derived from an EMBL/GenBank/DDBJ whole genome shotgun (WGS) entry which is preliminary data.</text>
</comment>
<reference evidence="6 7" key="1">
    <citation type="submission" date="2019-06" db="EMBL/GenBank/DDBJ databases">
        <title>Genome sequence of Deinococcus radiopugnans ATCC 19172.</title>
        <authorList>
            <person name="Maclea K.S."/>
            <person name="Maynard C.R."/>
        </authorList>
    </citation>
    <scope>NUCLEOTIDE SEQUENCE [LARGE SCALE GENOMIC DNA]</scope>
    <source>
        <strain evidence="6 7">ATCC 19172</strain>
    </source>
</reference>
<dbReference type="EMBL" id="VDMO01000007">
    <property type="protein sequence ID" value="TNM71459.1"/>
    <property type="molecule type" value="Genomic_DNA"/>
</dbReference>
<dbReference type="Pfam" id="PF03704">
    <property type="entry name" value="BTAD"/>
    <property type="match status" value="1"/>
</dbReference>
<sequence length="1066" mass="114921">MKPEIQLFGGLQITRLGQPLTVLTAPRQQALLAWLVLHAGTPQPRRQVAFALWPDSSEGQALTNLRRELHHLRRALPQCERSLDVTAQTLCWRRDAPYVLDVQEFERAAAGLGRGTSSRAELERAAEVYTSDLLPAADDGWLEPYRDTLHTQAVAVLEALAAQLERGGERARALQVLERLTRLEPLREHAYAGLIRLHLDGGDAAAARQSYGRCVTLLHTELGVTPGPAVRAEYDRVQRSADPTPPALPGQGALIGRRDDWPSVLGAWQAASAGASRALLIAGEAGIGKTRLAEALLALAEAQGAHTARARCYAAEGRLAYAPVRDWLRSPALGAGLAAVGEPWRGELARLLPELAPQRSSTAEEPSQGWQRQRLFEALARAFLAAGRPTLLLLDDLQWCDRDTLEWLHFLLRFAPHTPLLLLCTLRHEELPAQPALRTFLQDLQQRGGLERVTLGPLSRPETAELAASVQAGALPATVQAQLFEATEGHPLFVVEAVRAGLDVGGGAGPLALSALPRVQAVIAARLEQLSPQALGAAQLAATIGRAFEIQVLRDASDLEEEGLVAALDELWQRAIIREQPGVGGYDFTHDRLREGAYDSLSPARRRLLHRRVVQALERRHAPELGPVAAQLAAHHEQAGQPEQAVTFYLRAAQLANAVSASQQAVTLARQALRLIARLPAGKGRDQRELDAHTSLAAAFNALRGFASPELETHLNRALHLGEQLGDERAIIASLWGLYALQIVRGDVPLSRRLAERALGLAGTDRGLLTDCHQALGGVDMTEGRLTQAAEHFAVANRLYRQHGGRRVLFGADVGAFSLSWGAHGLWLQGLIEEAREQIARAADIAAALDHPFTAMQTAAYRAISHQLEGDVAAAWASAETAVSGCQRYQIAYYHEWGVIVGGWALARRGEGAAGLERLQRGLGALRQQNAALRLPYYLALLAETQQRLGQPEAARATLDSAQAVASQNGDVWYLPELHRLHGLSAAASAQPRAAEPCFRRALALAAAQGSRSLELRAATSLAAHLHAAGRAPEALSMLAPVEAAFAAALSTPDLSAARTLLHTLS</sequence>
<evidence type="ECO:0000256" key="2">
    <source>
        <dbReference type="ARBA" id="ARBA00022840"/>
    </source>
</evidence>
<dbReference type="SUPFAM" id="SSF48452">
    <property type="entry name" value="TPR-like"/>
    <property type="match status" value="2"/>
</dbReference>
<dbReference type="InterPro" id="IPR005158">
    <property type="entry name" value="BTAD"/>
</dbReference>
<dbReference type="GO" id="GO:0003677">
    <property type="term" value="F:DNA binding"/>
    <property type="evidence" value="ECO:0007669"/>
    <property type="project" value="UniProtKB-KW"/>
</dbReference>
<protein>
    <submittedName>
        <fullName evidence="5">DNA-binding SARP family transcriptional activator</fullName>
    </submittedName>
    <submittedName>
        <fullName evidence="6">SARP family transcriptional regulator</fullName>
    </submittedName>
</protein>
<name>A0A5C4Y6G7_9DEIO</name>
<dbReference type="RefSeq" id="WP_139402259.1">
    <property type="nucleotide sequence ID" value="NZ_JACHEW010000018.1"/>
</dbReference>
<dbReference type="EMBL" id="JACHEW010000018">
    <property type="protein sequence ID" value="MBB6017736.1"/>
    <property type="molecule type" value="Genomic_DNA"/>
</dbReference>
<dbReference type="PANTHER" id="PTHR16305:SF28">
    <property type="entry name" value="GUANYLATE CYCLASE DOMAIN-CONTAINING PROTEIN"/>
    <property type="match status" value="1"/>
</dbReference>
<reference evidence="5 8" key="2">
    <citation type="submission" date="2020-08" db="EMBL/GenBank/DDBJ databases">
        <title>Genomic Encyclopedia of Type Strains, Phase IV (KMG-IV): sequencing the most valuable type-strain genomes for metagenomic binning, comparative biology and taxonomic classification.</title>
        <authorList>
            <person name="Goeker M."/>
        </authorList>
    </citation>
    <scope>NUCLEOTIDE SEQUENCE [LARGE SCALE GENOMIC DNA]</scope>
    <source>
        <strain evidence="5 8">DSM 12027</strain>
    </source>
</reference>
<feature type="domain" description="AAA+ ATPase" evidence="3">
    <location>
        <begin position="275"/>
        <end position="554"/>
    </location>
</feature>
<dbReference type="InterPro" id="IPR003593">
    <property type="entry name" value="AAA+_ATPase"/>
</dbReference>
<accession>A0A5C4Y6G7</accession>
<dbReference type="Gene3D" id="1.10.10.10">
    <property type="entry name" value="Winged helix-like DNA-binding domain superfamily/Winged helix DNA-binding domain"/>
    <property type="match status" value="1"/>
</dbReference>
<dbReference type="Gene3D" id="1.25.40.10">
    <property type="entry name" value="Tetratricopeptide repeat domain"/>
    <property type="match status" value="3"/>
</dbReference>
<keyword evidence="8" id="KW-1185">Reference proteome</keyword>
<dbReference type="PANTHER" id="PTHR16305">
    <property type="entry name" value="TESTICULAR SOLUBLE ADENYLYL CYCLASE"/>
    <property type="match status" value="1"/>
</dbReference>
<gene>
    <name evidence="6" type="ORF">FHR04_07860</name>
    <name evidence="5" type="ORF">HNQ04_003005</name>
</gene>
<proteinExistence type="predicted"/>
<feature type="domain" description="Bacterial transcriptional activator" evidence="4">
    <location>
        <begin position="100"/>
        <end position="238"/>
    </location>
</feature>
<dbReference type="Pfam" id="PF13191">
    <property type="entry name" value="AAA_16"/>
    <property type="match status" value="1"/>
</dbReference>